<evidence type="ECO:0000313" key="2">
    <source>
        <dbReference type="Proteomes" id="UP000054776"/>
    </source>
</evidence>
<dbReference type="AlphaFoldDB" id="A0A0V0ZGZ1"/>
<dbReference type="InParanoid" id="A0A0V0ZGZ1"/>
<comment type="caution">
    <text evidence="1">The sequence shown here is derived from an EMBL/GenBank/DDBJ whole genome shotgun (WGS) entry which is preliminary data.</text>
</comment>
<keyword evidence="2" id="KW-1185">Reference proteome</keyword>
<reference evidence="1 2" key="1">
    <citation type="submission" date="2015-01" db="EMBL/GenBank/DDBJ databases">
        <title>Evolution of Trichinella species and genotypes.</title>
        <authorList>
            <person name="Korhonen P.K."/>
            <person name="Edoardo P."/>
            <person name="Giuseppe L.R."/>
            <person name="Gasser R.B."/>
        </authorList>
    </citation>
    <scope>NUCLEOTIDE SEQUENCE [LARGE SCALE GENOMIC DNA]</scope>
    <source>
        <strain evidence="1">ISS3</strain>
    </source>
</reference>
<dbReference type="EMBL" id="JYDH01002424">
    <property type="protein sequence ID" value="KRY11637.1"/>
    <property type="molecule type" value="Genomic_DNA"/>
</dbReference>
<gene>
    <name evidence="1" type="ORF">T01_6747</name>
</gene>
<name>A0A0V0ZGZ1_TRISP</name>
<accession>A0A0V0ZGZ1</accession>
<sequence>MNSIEFNDMIVFWKDETYSRYTIDTQILWTSQPVFKNFFQFIRNGPKMKENRVAQNKEILHKTWKFQ</sequence>
<dbReference type="Proteomes" id="UP000054776">
    <property type="component" value="Unassembled WGS sequence"/>
</dbReference>
<proteinExistence type="predicted"/>
<protein>
    <submittedName>
        <fullName evidence="1">Uncharacterized protein</fullName>
    </submittedName>
</protein>
<organism evidence="1 2">
    <name type="scientific">Trichinella spiralis</name>
    <name type="common">Trichina worm</name>
    <dbReference type="NCBI Taxonomy" id="6334"/>
    <lineage>
        <taxon>Eukaryota</taxon>
        <taxon>Metazoa</taxon>
        <taxon>Ecdysozoa</taxon>
        <taxon>Nematoda</taxon>
        <taxon>Enoplea</taxon>
        <taxon>Dorylaimia</taxon>
        <taxon>Trichinellida</taxon>
        <taxon>Trichinellidae</taxon>
        <taxon>Trichinella</taxon>
    </lineage>
</organism>
<evidence type="ECO:0000313" key="1">
    <source>
        <dbReference type="EMBL" id="KRY11637.1"/>
    </source>
</evidence>